<dbReference type="AlphaFoldDB" id="A0AAE3K374"/>
<dbReference type="Proteomes" id="UP001202674">
    <property type="component" value="Unassembled WGS sequence"/>
</dbReference>
<evidence type="ECO:0008006" key="3">
    <source>
        <dbReference type="Google" id="ProtNLM"/>
    </source>
</evidence>
<comment type="caution">
    <text evidence="1">The sequence shown here is derived from an EMBL/GenBank/DDBJ whole genome shotgun (WGS) entry which is preliminary data.</text>
</comment>
<dbReference type="InterPro" id="IPR006311">
    <property type="entry name" value="TAT_signal"/>
</dbReference>
<evidence type="ECO:0000313" key="1">
    <source>
        <dbReference type="EMBL" id="MCL9812293.1"/>
    </source>
</evidence>
<sequence>MNTITSRRRLLTVATSATGGMVLLSGRRPTQSSSVLRYAPSVPDSIRDKAERAKRRVETMLDLELQSPVTVKIAEGAPFSHDTGDPLDRFGQIKNTAVHASRADDPPDEVGPSGMFLYDERTMLLTSPPVDESTIAHELVHALQGERFDSLDPPNRTVDGRRTRHAIVEGTAQYIQTRYWMNCSDGEYGHCDIEEPAFQNGIPRWILPRNSIAIPVGIAFVHTLYERAGWAGVWEAHRSFPPHTAAIMFSQLYLNGPFDPESVPSPTIYGDNWVEIDASRIGVTGLYAKLRLLGAASPTAVSDVDESLAELARRTGIQTLPGDARLADWRGDRLTGYGHLDNLDRQAYRWDTAWASETAAGRIATAVTEQYDASAHRDADRWVLDGLVVDIHHADNIVTFTMAPTHDDHDALFDPDGTQ</sequence>
<name>A0AAE3K374_9EURY</name>
<dbReference type="PROSITE" id="PS51318">
    <property type="entry name" value="TAT"/>
    <property type="match status" value="1"/>
</dbReference>
<gene>
    <name evidence="1" type="ORF">AArcSt11_01340</name>
</gene>
<reference evidence="1 2" key="1">
    <citation type="journal article" date="2022" name="Syst. Appl. Microbiol.">
        <title>Natronocalculus amylovorans gen. nov., sp. nov., and Natranaeroarchaeum aerophilus sp. nov., dominant culturable amylolytic natronoarchaea from hypersaline soda lakes in southwestern Siberia.</title>
        <authorList>
            <person name="Sorokin D.Y."/>
            <person name="Elcheninov A.G."/>
            <person name="Khizhniak T.V."/>
            <person name="Koenen M."/>
            <person name="Bale N.J."/>
            <person name="Damste J.S.S."/>
            <person name="Kublanov I.V."/>
        </authorList>
    </citation>
    <scope>NUCLEOTIDE SEQUENCE [LARGE SCALE GENOMIC DNA]</scope>
    <source>
        <strain evidence="1 2">AArc-St1-1</strain>
    </source>
</reference>
<dbReference type="EMBL" id="JAKRVY010000001">
    <property type="protein sequence ID" value="MCL9812293.1"/>
    <property type="molecule type" value="Genomic_DNA"/>
</dbReference>
<dbReference type="RefSeq" id="WP_250593845.1">
    <property type="nucleotide sequence ID" value="NZ_JAKRVY010000001.1"/>
</dbReference>
<proteinExistence type="predicted"/>
<accession>A0AAE3K374</accession>
<organism evidence="1 2">
    <name type="scientific">Natranaeroarchaeum aerophilus</name>
    <dbReference type="NCBI Taxonomy" id="2917711"/>
    <lineage>
        <taxon>Archaea</taxon>
        <taxon>Methanobacteriati</taxon>
        <taxon>Methanobacteriota</taxon>
        <taxon>Stenosarchaea group</taxon>
        <taxon>Halobacteria</taxon>
        <taxon>Halobacteriales</taxon>
        <taxon>Natronoarchaeaceae</taxon>
        <taxon>Natranaeroarchaeum</taxon>
    </lineage>
</organism>
<keyword evidence="2" id="KW-1185">Reference proteome</keyword>
<evidence type="ECO:0000313" key="2">
    <source>
        <dbReference type="Proteomes" id="UP001202674"/>
    </source>
</evidence>
<protein>
    <recommendedName>
        <fullName evidence="3">DUF4157 domain-containing protein</fullName>
    </recommendedName>
</protein>